<keyword evidence="7" id="KW-1003">Cell membrane</keyword>
<evidence type="ECO:0000256" key="3">
    <source>
        <dbReference type="ARBA" id="ARBA00022781"/>
    </source>
</evidence>
<keyword evidence="6 7" id="KW-0066">ATP synthesis</keyword>
<evidence type="ECO:0000256" key="1">
    <source>
        <dbReference type="ARBA" id="ARBA00004370"/>
    </source>
</evidence>
<keyword evidence="5 7" id="KW-0472">Membrane</keyword>
<proteinExistence type="inferred from homology"/>
<dbReference type="SUPFAM" id="SSF47928">
    <property type="entry name" value="N-terminal domain of the delta subunit of the F1F0-ATP synthase"/>
    <property type="match status" value="1"/>
</dbReference>
<accession>A0A833GYP5</accession>
<dbReference type="InterPro" id="IPR026015">
    <property type="entry name" value="ATP_synth_OSCP/delta_N_sf"/>
</dbReference>
<dbReference type="EMBL" id="WBUI01000021">
    <property type="protein sequence ID" value="KAB2930345.1"/>
    <property type="molecule type" value="Genomic_DNA"/>
</dbReference>
<dbReference type="GO" id="GO:0046933">
    <property type="term" value="F:proton-transporting ATP synthase activity, rotational mechanism"/>
    <property type="evidence" value="ECO:0007669"/>
    <property type="project" value="UniProtKB-UniRule"/>
</dbReference>
<comment type="caution">
    <text evidence="8">The sequence shown here is derived from an EMBL/GenBank/DDBJ whole genome shotgun (WGS) entry which is preliminary data.</text>
</comment>
<evidence type="ECO:0000256" key="7">
    <source>
        <dbReference type="HAMAP-Rule" id="MF_01416"/>
    </source>
</evidence>
<dbReference type="Pfam" id="PF00213">
    <property type="entry name" value="OSCP"/>
    <property type="match status" value="1"/>
</dbReference>
<dbReference type="AlphaFoldDB" id="A0A833GYP5"/>
<dbReference type="PRINTS" id="PR00125">
    <property type="entry name" value="ATPASEDELTA"/>
</dbReference>
<organism evidence="8 9">
    <name type="scientific">Leptonema illini</name>
    <dbReference type="NCBI Taxonomy" id="183"/>
    <lineage>
        <taxon>Bacteria</taxon>
        <taxon>Pseudomonadati</taxon>
        <taxon>Spirochaetota</taxon>
        <taxon>Spirochaetia</taxon>
        <taxon>Leptospirales</taxon>
        <taxon>Leptospiraceae</taxon>
        <taxon>Leptonema</taxon>
    </lineage>
</organism>
<dbReference type="HAMAP" id="MF_01416">
    <property type="entry name" value="ATP_synth_delta_bact"/>
    <property type="match status" value="1"/>
</dbReference>
<dbReference type="NCBIfam" id="TIGR01145">
    <property type="entry name" value="ATP_synt_delta"/>
    <property type="match status" value="1"/>
</dbReference>
<keyword evidence="7" id="KW-0139">CF(1)</keyword>
<gene>
    <name evidence="7 8" type="primary">atpH</name>
    <name evidence="8" type="ORF">F9K24_16915</name>
</gene>
<comment type="function">
    <text evidence="7">This protein is part of the stalk that links CF(0) to CF(1). It either transmits conformational changes from CF(0) to CF(1) or is implicated in proton conduction.</text>
</comment>
<evidence type="ECO:0000313" key="8">
    <source>
        <dbReference type="EMBL" id="KAB2930345.1"/>
    </source>
</evidence>
<keyword evidence="4 7" id="KW-0406">Ion transport</keyword>
<evidence type="ECO:0000256" key="6">
    <source>
        <dbReference type="ARBA" id="ARBA00023310"/>
    </source>
</evidence>
<evidence type="ECO:0000256" key="2">
    <source>
        <dbReference type="ARBA" id="ARBA00022448"/>
    </source>
</evidence>
<dbReference type="Gene3D" id="1.10.520.20">
    <property type="entry name" value="N-terminal domain of the delta subunit of the F1F0-ATP synthase"/>
    <property type="match status" value="1"/>
</dbReference>
<evidence type="ECO:0000313" key="9">
    <source>
        <dbReference type="Proteomes" id="UP000460298"/>
    </source>
</evidence>
<evidence type="ECO:0000256" key="5">
    <source>
        <dbReference type="ARBA" id="ARBA00023136"/>
    </source>
</evidence>
<keyword evidence="3 7" id="KW-0375">Hydrogen ion transport</keyword>
<protein>
    <recommendedName>
        <fullName evidence="7">ATP synthase subunit delta</fullName>
    </recommendedName>
    <alternativeName>
        <fullName evidence="7">ATP synthase F(1) sector subunit delta</fullName>
    </alternativeName>
    <alternativeName>
        <fullName evidence="7">F-type ATPase subunit delta</fullName>
        <shortName evidence="7">F-ATPase subunit delta</shortName>
    </alternativeName>
</protein>
<dbReference type="InterPro" id="IPR000711">
    <property type="entry name" value="ATPase_OSCP/dsu"/>
</dbReference>
<evidence type="ECO:0000256" key="4">
    <source>
        <dbReference type="ARBA" id="ARBA00023065"/>
    </source>
</evidence>
<dbReference type="PROSITE" id="PS00389">
    <property type="entry name" value="ATPASE_DELTA"/>
    <property type="match status" value="1"/>
</dbReference>
<reference evidence="8 9" key="1">
    <citation type="submission" date="2019-10" db="EMBL/GenBank/DDBJ databases">
        <title>Extracellular Electron Transfer in a Candidatus Methanoperedens spp. Enrichment Culture.</title>
        <authorList>
            <person name="Berger S."/>
            <person name="Rangel Shaw D."/>
            <person name="Berben T."/>
            <person name="In 'T Zandt M."/>
            <person name="Frank J."/>
            <person name="Reimann J."/>
            <person name="Jetten M.S.M."/>
            <person name="Welte C.U."/>
        </authorList>
    </citation>
    <scope>NUCLEOTIDE SEQUENCE [LARGE SCALE GENOMIC DNA]</scope>
    <source>
        <strain evidence="8">SB12</strain>
    </source>
</reference>
<dbReference type="Proteomes" id="UP000460298">
    <property type="component" value="Unassembled WGS sequence"/>
</dbReference>
<keyword evidence="2 7" id="KW-0813">Transport</keyword>
<comment type="function">
    <text evidence="7">F(1)F(0) ATP synthase produces ATP from ADP in the presence of a proton or sodium gradient. F-type ATPases consist of two structural domains, F(1) containing the extramembraneous catalytic core and F(0) containing the membrane proton channel, linked together by a central stalk and a peripheral stalk. During catalysis, ATP synthesis in the catalytic domain of F(1) is coupled via a rotary mechanism of the central stalk subunits to proton translocation.</text>
</comment>
<name>A0A833GYP5_9LEPT</name>
<dbReference type="InterPro" id="IPR020781">
    <property type="entry name" value="ATPase_OSCP/d_CS"/>
</dbReference>
<dbReference type="PANTHER" id="PTHR11910">
    <property type="entry name" value="ATP SYNTHASE DELTA CHAIN"/>
    <property type="match status" value="1"/>
</dbReference>
<dbReference type="GO" id="GO:0045259">
    <property type="term" value="C:proton-transporting ATP synthase complex"/>
    <property type="evidence" value="ECO:0007669"/>
    <property type="project" value="UniProtKB-KW"/>
</dbReference>
<sequence>MIFETLPGIYAQALLDLTEKDFEAVAAEFGELVTMMQAEGRLQSFFDSPLIKAENKVQVLEKSLRGKASTTLVNFLCVMAQRNRLAELNKVYEVYRYLVDNKLGKRSVTVVTAFALDDATRGIIEKSLEKYFASKLHVYYEVDASLIGGIVVRSEGREIDVSILKKIRSIRVQMTTKKIFGENYYEN</sequence>
<dbReference type="GO" id="GO:0005886">
    <property type="term" value="C:plasma membrane"/>
    <property type="evidence" value="ECO:0007669"/>
    <property type="project" value="UniProtKB-SubCell"/>
</dbReference>
<comment type="similarity">
    <text evidence="7">Belongs to the ATPase delta chain family.</text>
</comment>
<comment type="subcellular location">
    <subcellularLocation>
        <location evidence="7">Cell membrane</location>
        <topology evidence="7">Peripheral membrane protein</topology>
    </subcellularLocation>
    <subcellularLocation>
        <location evidence="1">Membrane</location>
    </subcellularLocation>
</comment>